<dbReference type="Proteomes" id="UP000015453">
    <property type="component" value="Unassembled WGS sequence"/>
</dbReference>
<dbReference type="OrthoDB" id="346907at2759"/>
<dbReference type="AlphaFoldDB" id="S8C2Z5"/>
<dbReference type="InterPro" id="IPR011009">
    <property type="entry name" value="Kinase-like_dom_sf"/>
</dbReference>
<evidence type="ECO:0000256" key="1">
    <source>
        <dbReference type="SAM" id="MobiDB-lite"/>
    </source>
</evidence>
<gene>
    <name evidence="3" type="ORF">M569_13618</name>
</gene>
<sequence length="467" mass="51595">MAPEIMQLQKYDAKADLWSVGAILFQLVTGKPPFTGSNQIQLLQNIVNSTELRFPPGVKVLSPECVDLCKKLLRPNPVERLTFEEFFTHPYLSESQPVETFRRRQFERIFFHSQDAKNAEQQQGSQDDCLPFTLDDDTNAVPEKSSVKSTYGFSVHPKSDSKSRVGNHPAENTDSVHVGHGVPPEFHPKDSLESIDQDYVIVSGSNQFDPSTSLPAAPSKESKLSSPPSEYTKQDSSNDLLSHIDGAIGRGRHGSTSSSSQPSSDDDSVSQIHSLRNCALAITELVNGKIEVGKQLEAFSVQFVILSIWKQALHICHTRETTRLKEVSKVLRDEGRGGGLCSDIERAFLSEVEVAEQLARSVDPGSVEMPDALELIYQSALTLGRHGAVDEYMGNAERAAIFYSKALTLLQFLVGEAPSLILTPPFSLTNSDRYRIQSYIDVLTNRHSVSTSQRIEVFNGEEPPPPP</sequence>
<dbReference type="PANTHER" id="PTHR24348:SF68">
    <property type="entry name" value="SERINE_THREONINE-PROTEIN KINASE ATG1C"/>
    <property type="match status" value="1"/>
</dbReference>
<feature type="region of interest" description="Disordered" evidence="1">
    <location>
        <begin position="136"/>
        <end position="190"/>
    </location>
</feature>
<organism evidence="3 4">
    <name type="scientific">Genlisea aurea</name>
    <dbReference type="NCBI Taxonomy" id="192259"/>
    <lineage>
        <taxon>Eukaryota</taxon>
        <taxon>Viridiplantae</taxon>
        <taxon>Streptophyta</taxon>
        <taxon>Embryophyta</taxon>
        <taxon>Tracheophyta</taxon>
        <taxon>Spermatophyta</taxon>
        <taxon>Magnoliopsida</taxon>
        <taxon>eudicotyledons</taxon>
        <taxon>Gunneridae</taxon>
        <taxon>Pentapetalae</taxon>
        <taxon>asterids</taxon>
        <taxon>lamiids</taxon>
        <taxon>Lamiales</taxon>
        <taxon>Lentibulariaceae</taxon>
        <taxon>Genlisea</taxon>
    </lineage>
</organism>
<evidence type="ECO:0000313" key="3">
    <source>
        <dbReference type="EMBL" id="EPS61185.1"/>
    </source>
</evidence>
<feature type="region of interest" description="Disordered" evidence="1">
    <location>
        <begin position="204"/>
        <end position="270"/>
    </location>
</feature>
<dbReference type="GO" id="GO:0005737">
    <property type="term" value="C:cytoplasm"/>
    <property type="evidence" value="ECO:0007669"/>
    <property type="project" value="TreeGrafter"/>
</dbReference>
<feature type="compositionally biased region" description="Polar residues" evidence="1">
    <location>
        <begin position="204"/>
        <end position="214"/>
    </location>
</feature>
<feature type="domain" description="Protein kinase" evidence="2">
    <location>
        <begin position="1"/>
        <end position="92"/>
    </location>
</feature>
<dbReference type="InterPro" id="IPR056281">
    <property type="entry name" value="MIT_ATG1a/b/c"/>
</dbReference>
<dbReference type="PANTHER" id="PTHR24348">
    <property type="entry name" value="SERINE/THREONINE-PROTEIN KINASE UNC-51-RELATED"/>
    <property type="match status" value="1"/>
</dbReference>
<proteinExistence type="predicted"/>
<dbReference type="InterPro" id="IPR000719">
    <property type="entry name" value="Prot_kinase_dom"/>
</dbReference>
<dbReference type="Pfam" id="PF24497">
    <property type="entry name" value="MIT_ATG1"/>
    <property type="match status" value="1"/>
</dbReference>
<dbReference type="GO" id="GO:0010506">
    <property type="term" value="P:regulation of autophagy"/>
    <property type="evidence" value="ECO:0007669"/>
    <property type="project" value="InterPro"/>
</dbReference>
<feature type="compositionally biased region" description="Low complexity" evidence="1">
    <location>
        <begin position="215"/>
        <end position="230"/>
    </location>
</feature>
<name>S8C2Z5_9LAMI</name>
<accession>S8C2Z5</accession>
<dbReference type="Pfam" id="PF00069">
    <property type="entry name" value="Pkinase"/>
    <property type="match status" value="1"/>
</dbReference>
<protein>
    <recommendedName>
        <fullName evidence="2">Protein kinase domain-containing protein</fullName>
    </recommendedName>
</protein>
<comment type="caution">
    <text evidence="3">The sequence shown here is derived from an EMBL/GenBank/DDBJ whole genome shotgun (WGS) entry which is preliminary data.</text>
</comment>
<dbReference type="SUPFAM" id="SSF56112">
    <property type="entry name" value="Protein kinase-like (PK-like)"/>
    <property type="match status" value="1"/>
</dbReference>
<dbReference type="GO" id="GO:0005524">
    <property type="term" value="F:ATP binding"/>
    <property type="evidence" value="ECO:0007669"/>
    <property type="project" value="InterPro"/>
</dbReference>
<dbReference type="Gene3D" id="1.10.510.10">
    <property type="entry name" value="Transferase(Phosphotransferase) domain 1"/>
    <property type="match status" value="1"/>
</dbReference>
<dbReference type="GO" id="GO:0004674">
    <property type="term" value="F:protein serine/threonine kinase activity"/>
    <property type="evidence" value="ECO:0007669"/>
    <property type="project" value="InterPro"/>
</dbReference>
<evidence type="ECO:0000313" key="4">
    <source>
        <dbReference type="Proteomes" id="UP000015453"/>
    </source>
</evidence>
<dbReference type="InterPro" id="IPR045269">
    <property type="entry name" value="Atg1-like"/>
</dbReference>
<dbReference type="EMBL" id="AUSU01007028">
    <property type="protein sequence ID" value="EPS61185.1"/>
    <property type="molecule type" value="Genomic_DNA"/>
</dbReference>
<evidence type="ECO:0000259" key="2">
    <source>
        <dbReference type="PROSITE" id="PS50011"/>
    </source>
</evidence>
<keyword evidence="4" id="KW-1185">Reference proteome</keyword>
<dbReference type="PROSITE" id="PS50011">
    <property type="entry name" value="PROTEIN_KINASE_DOM"/>
    <property type="match status" value="1"/>
</dbReference>
<reference evidence="3 4" key="1">
    <citation type="journal article" date="2013" name="BMC Genomics">
        <title>The miniature genome of a carnivorous plant Genlisea aurea contains a low number of genes and short non-coding sequences.</title>
        <authorList>
            <person name="Leushkin E.V."/>
            <person name="Sutormin R.A."/>
            <person name="Nabieva E.R."/>
            <person name="Penin A.A."/>
            <person name="Kondrashov A.S."/>
            <person name="Logacheva M.D."/>
        </authorList>
    </citation>
    <scope>NUCLEOTIDE SEQUENCE [LARGE SCALE GENOMIC DNA]</scope>
</reference>